<dbReference type="AlphaFoldDB" id="A0A3N4K2U5"/>
<dbReference type="EMBL" id="ML120356">
    <property type="protein sequence ID" value="RPB04896.1"/>
    <property type="molecule type" value="Genomic_DNA"/>
</dbReference>
<evidence type="ECO:0000256" key="1">
    <source>
        <dbReference type="SAM" id="Phobius"/>
    </source>
</evidence>
<proteinExistence type="predicted"/>
<dbReference type="Proteomes" id="UP000276215">
    <property type="component" value="Unassembled WGS sequence"/>
</dbReference>
<sequence>MCPHFEDVVVRVCTGGRTRTLGMFVYPLFTSFLFFSFPLFIIMTSSVHHLFYVFSPLSPYPYQV</sequence>
<organism evidence="2 3">
    <name type="scientific">Choiromyces venosus 120613-1</name>
    <dbReference type="NCBI Taxonomy" id="1336337"/>
    <lineage>
        <taxon>Eukaryota</taxon>
        <taxon>Fungi</taxon>
        <taxon>Dikarya</taxon>
        <taxon>Ascomycota</taxon>
        <taxon>Pezizomycotina</taxon>
        <taxon>Pezizomycetes</taxon>
        <taxon>Pezizales</taxon>
        <taxon>Tuberaceae</taxon>
        <taxon>Choiromyces</taxon>
    </lineage>
</organism>
<accession>A0A3N4K2U5</accession>
<keyword evidence="1" id="KW-0472">Membrane</keyword>
<keyword evidence="3" id="KW-1185">Reference proteome</keyword>
<keyword evidence="1" id="KW-0812">Transmembrane</keyword>
<evidence type="ECO:0000313" key="2">
    <source>
        <dbReference type="EMBL" id="RPB04896.1"/>
    </source>
</evidence>
<evidence type="ECO:0000313" key="3">
    <source>
        <dbReference type="Proteomes" id="UP000276215"/>
    </source>
</evidence>
<gene>
    <name evidence="2" type="ORF">L873DRAFT_1179716</name>
</gene>
<reference evidence="2 3" key="1">
    <citation type="journal article" date="2018" name="Nat. Ecol. Evol.">
        <title>Pezizomycetes genomes reveal the molecular basis of ectomycorrhizal truffle lifestyle.</title>
        <authorList>
            <person name="Murat C."/>
            <person name="Payen T."/>
            <person name="Noel B."/>
            <person name="Kuo A."/>
            <person name="Morin E."/>
            <person name="Chen J."/>
            <person name="Kohler A."/>
            <person name="Krizsan K."/>
            <person name="Balestrini R."/>
            <person name="Da Silva C."/>
            <person name="Montanini B."/>
            <person name="Hainaut M."/>
            <person name="Levati E."/>
            <person name="Barry K.W."/>
            <person name="Belfiori B."/>
            <person name="Cichocki N."/>
            <person name="Clum A."/>
            <person name="Dockter R.B."/>
            <person name="Fauchery L."/>
            <person name="Guy J."/>
            <person name="Iotti M."/>
            <person name="Le Tacon F."/>
            <person name="Lindquist E.A."/>
            <person name="Lipzen A."/>
            <person name="Malagnac F."/>
            <person name="Mello A."/>
            <person name="Molinier V."/>
            <person name="Miyauchi S."/>
            <person name="Poulain J."/>
            <person name="Riccioni C."/>
            <person name="Rubini A."/>
            <person name="Sitrit Y."/>
            <person name="Splivallo R."/>
            <person name="Traeger S."/>
            <person name="Wang M."/>
            <person name="Zifcakova L."/>
            <person name="Wipf D."/>
            <person name="Zambonelli A."/>
            <person name="Paolocci F."/>
            <person name="Nowrousian M."/>
            <person name="Ottonello S."/>
            <person name="Baldrian P."/>
            <person name="Spatafora J.W."/>
            <person name="Henrissat B."/>
            <person name="Nagy L.G."/>
            <person name="Aury J.M."/>
            <person name="Wincker P."/>
            <person name="Grigoriev I.V."/>
            <person name="Bonfante P."/>
            <person name="Martin F.M."/>
        </authorList>
    </citation>
    <scope>NUCLEOTIDE SEQUENCE [LARGE SCALE GENOMIC DNA]</scope>
    <source>
        <strain evidence="2 3">120613-1</strain>
    </source>
</reference>
<name>A0A3N4K2U5_9PEZI</name>
<feature type="transmembrane region" description="Helical" evidence="1">
    <location>
        <begin position="24"/>
        <end position="42"/>
    </location>
</feature>
<protein>
    <submittedName>
        <fullName evidence="2">Uncharacterized protein</fullName>
    </submittedName>
</protein>
<keyword evidence="1" id="KW-1133">Transmembrane helix</keyword>